<dbReference type="Proteomes" id="UP001165121">
    <property type="component" value="Unassembled WGS sequence"/>
</dbReference>
<organism evidence="2 3">
    <name type="scientific">Phytophthora fragariaefolia</name>
    <dbReference type="NCBI Taxonomy" id="1490495"/>
    <lineage>
        <taxon>Eukaryota</taxon>
        <taxon>Sar</taxon>
        <taxon>Stramenopiles</taxon>
        <taxon>Oomycota</taxon>
        <taxon>Peronosporomycetes</taxon>
        <taxon>Peronosporales</taxon>
        <taxon>Peronosporaceae</taxon>
        <taxon>Phytophthora</taxon>
    </lineage>
</organism>
<comment type="caution">
    <text evidence="2">The sequence shown here is derived from an EMBL/GenBank/DDBJ whole genome shotgun (WGS) entry which is preliminary data.</text>
</comment>
<feature type="compositionally biased region" description="Basic and acidic residues" evidence="1">
    <location>
        <begin position="75"/>
        <end position="96"/>
    </location>
</feature>
<protein>
    <submittedName>
        <fullName evidence="2">Unnamed protein product</fullName>
    </submittedName>
</protein>
<evidence type="ECO:0000313" key="3">
    <source>
        <dbReference type="Proteomes" id="UP001165121"/>
    </source>
</evidence>
<evidence type="ECO:0000256" key="1">
    <source>
        <dbReference type="SAM" id="MobiDB-lite"/>
    </source>
</evidence>
<dbReference type="AlphaFoldDB" id="A0A9W7CNZ3"/>
<name>A0A9W7CNZ3_9STRA</name>
<accession>A0A9W7CNZ3</accession>
<reference evidence="2" key="1">
    <citation type="submission" date="2023-04" db="EMBL/GenBank/DDBJ databases">
        <title>Phytophthora fragariaefolia NBRC 109709.</title>
        <authorList>
            <person name="Ichikawa N."/>
            <person name="Sato H."/>
            <person name="Tonouchi N."/>
        </authorList>
    </citation>
    <scope>NUCLEOTIDE SEQUENCE</scope>
    <source>
        <strain evidence="2">NBRC 109709</strain>
    </source>
</reference>
<dbReference type="OrthoDB" id="121542at2759"/>
<proteinExistence type="predicted"/>
<dbReference type="EMBL" id="BSXT01000889">
    <property type="protein sequence ID" value="GMF35726.1"/>
    <property type="molecule type" value="Genomic_DNA"/>
</dbReference>
<evidence type="ECO:0000313" key="2">
    <source>
        <dbReference type="EMBL" id="GMF35726.1"/>
    </source>
</evidence>
<gene>
    <name evidence="2" type="ORF">Pfra01_000953800</name>
</gene>
<sequence>MTQRKYEIPLEFCYRLNKVADKVGIDFDSSSKQRERHPKVFTKKLLDSRLRTTLQGQRIRKLRDLEYVLKQHEEMKQGDDYDGPPTKRDFRADNVPHGRFQPTSLTVLDMSCAWPPSFP</sequence>
<keyword evidence="3" id="KW-1185">Reference proteome</keyword>
<feature type="region of interest" description="Disordered" evidence="1">
    <location>
        <begin position="75"/>
        <end position="97"/>
    </location>
</feature>